<evidence type="ECO:0000259" key="5">
    <source>
        <dbReference type="PROSITE" id="PS50089"/>
    </source>
</evidence>
<name>A0A0N4VF10_ENTVE</name>
<dbReference type="PROSITE" id="PS50089">
    <property type="entry name" value="ZF_RING_2"/>
    <property type="match status" value="1"/>
</dbReference>
<sequence>MLNDLKLCFQTTQLREQLKSRGLPVGGAKAVLVERLTESYVNEEKILNADVIKVGCKVEKIRCFLYLFITIGHRLKAAEAACEIRTTCGEGARVIEEAFARKFVLRDKGIGGEYGMLVRYCGEASSLKGGSPQVWNVGSNFKSTPQSSRNSNVWEEKHHEKEYFYNEDLDVSVNEEDVLGPGTPNKKSKQSEAPEALNATPENSLKVEGTVEQVKKDDDDVKKPVDLKKVRAERFGLPPSEEEKKQIRAERFGLLADTSGSGDSEEEKKRKRAERFGLNGNSNNSVGAPKLAESEENILRKRAERFGLQLKDGAQGRKNKNFGTVDAPSAEILERRAKRFEQKFCLHSDLRFLYLFMTFCVVLRGVMRLILNLRVIGLSYYNRLMEAGFGDDFQEVAVLQSIYGDDLKVDRSSDEKGALLTVEMKVQPLQIGSSSTASVHVKFTLSAESFLQYPVIPPKVHLLQPRGIGDENLDVLKKNIEKHLDGHRGVEVMYDLLQVRSPFTKFTLTQTFIENVQTAPSTICPICLEKFLPDTSSICTSCEHYIHASCFAKYLDYSRNKIKEELKEWPEDMKYKVDQVLRCPVCRIELDDADSLLKTDDYSIGGSDVDEIPEFSFDWDNWRRLQHELETIYERQRLKGGIIDVEEEKNRNLVTEDTVRVVAVARRLTAPLLAETGDQSKEIPASCRRGMLSNERRFRGSRARTSSTRKFSSDFKNERANSRYDFSEPNRGYRRGRYRNPNLSHFKRNDRSCKYPLSDVPNVHPSSSPSFESTTEINSSEQRVGGGDVKKRRMISCSFPCFSGLVTEMYKGERSRRKTSLNDFFLYQLSVITECVVSFHKVN</sequence>
<dbReference type="GO" id="GO:0005634">
    <property type="term" value="C:nucleus"/>
    <property type="evidence" value="ECO:0007669"/>
    <property type="project" value="TreeGrafter"/>
</dbReference>
<dbReference type="EMBL" id="UXUI01009578">
    <property type="protein sequence ID" value="VDD93979.1"/>
    <property type="molecule type" value="Genomic_DNA"/>
</dbReference>
<protein>
    <submittedName>
        <fullName evidence="10">SAP domain-containing protein</fullName>
    </submittedName>
</protein>
<evidence type="ECO:0000256" key="2">
    <source>
        <dbReference type="ARBA" id="ARBA00022833"/>
    </source>
</evidence>
<dbReference type="GO" id="GO:0016567">
    <property type="term" value="P:protein ubiquitination"/>
    <property type="evidence" value="ECO:0007669"/>
    <property type="project" value="TreeGrafter"/>
</dbReference>
<keyword evidence="1 3" id="KW-0863">Zinc-finger</keyword>
<dbReference type="STRING" id="51028.A0A0N4VF10"/>
<evidence type="ECO:0000259" key="6">
    <source>
        <dbReference type="PROSITE" id="PS50800"/>
    </source>
</evidence>
<evidence type="ECO:0000313" key="9">
    <source>
        <dbReference type="Proteomes" id="UP000274131"/>
    </source>
</evidence>
<dbReference type="InterPro" id="IPR036361">
    <property type="entry name" value="SAP_dom_sf"/>
</dbReference>
<dbReference type="PROSITE" id="PS50908">
    <property type="entry name" value="RWD"/>
    <property type="match status" value="1"/>
</dbReference>
<feature type="region of interest" description="Disordered" evidence="4">
    <location>
        <begin position="764"/>
        <end position="786"/>
    </location>
</feature>
<dbReference type="CDD" id="cd23823">
    <property type="entry name" value="RWD_GCN2"/>
    <property type="match status" value="1"/>
</dbReference>
<dbReference type="SMART" id="SM00184">
    <property type="entry name" value="RING"/>
    <property type="match status" value="1"/>
</dbReference>
<feature type="region of interest" description="Disordered" evidence="4">
    <location>
        <begin position="253"/>
        <end position="288"/>
    </location>
</feature>
<dbReference type="Gene3D" id="1.10.720.30">
    <property type="entry name" value="SAP domain"/>
    <property type="match status" value="1"/>
</dbReference>
<evidence type="ECO:0000313" key="8">
    <source>
        <dbReference type="EMBL" id="VDD93979.1"/>
    </source>
</evidence>
<keyword evidence="1 3" id="KW-0479">Metal-binding</keyword>
<dbReference type="Gene3D" id="3.10.110.10">
    <property type="entry name" value="Ubiquitin Conjugating Enzyme"/>
    <property type="match status" value="1"/>
</dbReference>
<dbReference type="Pfam" id="PF02037">
    <property type="entry name" value="SAP"/>
    <property type="match status" value="1"/>
</dbReference>
<evidence type="ECO:0000256" key="4">
    <source>
        <dbReference type="SAM" id="MobiDB-lite"/>
    </source>
</evidence>
<dbReference type="InterPro" id="IPR006575">
    <property type="entry name" value="RWD_dom"/>
</dbReference>
<dbReference type="PANTHER" id="PTHR13198">
    <property type="entry name" value="RING FINGER PROTEIN 25"/>
    <property type="match status" value="1"/>
</dbReference>
<reference evidence="8 9" key="2">
    <citation type="submission" date="2018-10" db="EMBL/GenBank/DDBJ databases">
        <authorList>
            <consortium name="Pathogen Informatics"/>
        </authorList>
    </citation>
    <scope>NUCLEOTIDE SEQUENCE [LARGE SCALE GENOMIC DNA]</scope>
</reference>
<organism evidence="10">
    <name type="scientific">Enterobius vermicularis</name>
    <name type="common">Human pinworm</name>
    <dbReference type="NCBI Taxonomy" id="51028"/>
    <lineage>
        <taxon>Eukaryota</taxon>
        <taxon>Metazoa</taxon>
        <taxon>Ecdysozoa</taxon>
        <taxon>Nematoda</taxon>
        <taxon>Chromadorea</taxon>
        <taxon>Rhabditida</taxon>
        <taxon>Spirurina</taxon>
        <taxon>Oxyuridomorpha</taxon>
        <taxon>Oxyuroidea</taxon>
        <taxon>Oxyuridae</taxon>
        <taxon>Enterobius</taxon>
    </lineage>
</organism>
<keyword evidence="9" id="KW-1185">Reference proteome</keyword>
<dbReference type="SUPFAM" id="SSF57850">
    <property type="entry name" value="RING/U-box"/>
    <property type="match status" value="1"/>
</dbReference>
<feature type="domain" description="SAP" evidence="6">
    <location>
        <begin position="6"/>
        <end position="40"/>
    </location>
</feature>
<dbReference type="Gene3D" id="3.30.40.10">
    <property type="entry name" value="Zinc/RING finger domain, C3HC4 (zinc finger)"/>
    <property type="match status" value="1"/>
</dbReference>
<feature type="domain" description="RING-type" evidence="5">
    <location>
        <begin position="524"/>
        <end position="587"/>
    </location>
</feature>
<dbReference type="InterPro" id="IPR039133">
    <property type="entry name" value="RNF25"/>
</dbReference>
<dbReference type="PANTHER" id="PTHR13198:SF4">
    <property type="entry name" value="E3 UBIQUITIN-PROTEIN LIGASE RNF25"/>
    <property type="match status" value="1"/>
</dbReference>
<evidence type="ECO:0000313" key="10">
    <source>
        <dbReference type="WBParaSite" id="EVEC_0000928901-mRNA-1"/>
    </source>
</evidence>
<dbReference type="AlphaFoldDB" id="A0A0N4VF10"/>
<dbReference type="Pfam" id="PF05773">
    <property type="entry name" value="RWD"/>
    <property type="match status" value="1"/>
</dbReference>
<dbReference type="WBParaSite" id="EVEC_0000928901-mRNA-1">
    <property type="protein sequence ID" value="EVEC_0000928901-mRNA-1"/>
    <property type="gene ID" value="EVEC_0000928901"/>
</dbReference>
<dbReference type="GO" id="GO:0061630">
    <property type="term" value="F:ubiquitin protein ligase activity"/>
    <property type="evidence" value="ECO:0007669"/>
    <property type="project" value="InterPro"/>
</dbReference>
<evidence type="ECO:0000256" key="3">
    <source>
        <dbReference type="PROSITE-ProRule" id="PRU00175"/>
    </source>
</evidence>
<reference evidence="10" key="1">
    <citation type="submission" date="2017-02" db="UniProtKB">
        <authorList>
            <consortium name="WormBaseParasite"/>
        </authorList>
    </citation>
    <scope>IDENTIFICATION</scope>
</reference>
<dbReference type="Proteomes" id="UP000274131">
    <property type="component" value="Unassembled WGS sequence"/>
</dbReference>
<feature type="domain" description="RWD" evidence="7">
    <location>
        <begin position="394"/>
        <end position="507"/>
    </location>
</feature>
<dbReference type="InterPro" id="IPR013083">
    <property type="entry name" value="Znf_RING/FYVE/PHD"/>
</dbReference>
<feature type="compositionally biased region" description="Low complexity" evidence="4">
    <location>
        <begin position="765"/>
        <end position="776"/>
    </location>
</feature>
<dbReference type="SUPFAM" id="SSF54495">
    <property type="entry name" value="UBC-like"/>
    <property type="match status" value="1"/>
</dbReference>
<dbReference type="InterPro" id="IPR040746">
    <property type="entry name" value="THO1_MOS11_C"/>
</dbReference>
<dbReference type="Pfam" id="PF18592">
    <property type="entry name" value="Tho1_MOS11_C"/>
    <property type="match status" value="1"/>
</dbReference>
<dbReference type="GO" id="GO:0008270">
    <property type="term" value="F:zinc ion binding"/>
    <property type="evidence" value="ECO:0007669"/>
    <property type="project" value="UniProtKB-KW"/>
</dbReference>
<evidence type="ECO:0000256" key="1">
    <source>
        <dbReference type="ARBA" id="ARBA00022771"/>
    </source>
</evidence>
<feature type="region of interest" description="Disordered" evidence="4">
    <location>
        <begin position="696"/>
        <end position="745"/>
    </location>
</feature>
<dbReference type="PROSITE" id="PS50800">
    <property type="entry name" value="SAP"/>
    <property type="match status" value="1"/>
</dbReference>
<feature type="compositionally biased region" description="Basic and acidic residues" evidence="4">
    <location>
        <begin position="711"/>
        <end position="728"/>
    </location>
</feature>
<feature type="region of interest" description="Disordered" evidence="4">
    <location>
        <begin position="175"/>
        <end position="222"/>
    </location>
</feature>
<keyword evidence="2" id="KW-0862">Zinc</keyword>
<dbReference type="InterPro" id="IPR003034">
    <property type="entry name" value="SAP_dom"/>
</dbReference>
<feature type="compositionally biased region" description="Basic and acidic residues" evidence="4">
    <location>
        <begin position="213"/>
        <end position="222"/>
    </location>
</feature>
<dbReference type="InterPro" id="IPR001841">
    <property type="entry name" value="Znf_RING"/>
</dbReference>
<dbReference type="OrthoDB" id="432311at2759"/>
<dbReference type="SUPFAM" id="SSF68906">
    <property type="entry name" value="SAP domain"/>
    <property type="match status" value="1"/>
</dbReference>
<dbReference type="SMART" id="SM00513">
    <property type="entry name" value="SAP"/>
    <property type="match status" value="1"/>
</dbReference>
<proteinExistence type="predicted"/>
<accession>A0A0N4VF10</accession>
<evidence type="ECO:0000259" key="7">
    <source>
        <dbReference type="PROSITE" id="PS50908"/>
    </source>
</evidence>
<dbReference type="InterPro" id="IPR016135">
    <property type="entry name" value="UBQ-conjugating_enzyme/RWD"/>
</dbReference>
<gene>
    <name evidence="8" type="ORF">EVEC_LOCUS8730</name>
</gene>